<gene>
    <name evidence="1" type="ORF">ACCO45_002785</name>
</gene>
<comment type="caution">
    <text evidence="1">The sequence shown here is derived from an EMBL/GenBank/DDBJ whole genome shotgun (WGS) entry which is preliminary data.</text>
</comment>
<evidence type="ECO:0000313" key="2">
    <source>
        <dbReference type="Proteomes" id="UP001638806"/>
    </source>
</evidence>
<dbReference type="EMBL" id="JBGNUJ010000003">
    <property type="protein sequence ID" value="KAL3961262.1"/>
    <property type="molecule type" value="Genomic_DNA"/>
</dbReference>
<accession>A0ACC4DZB7</accession>
<reference evidence="1" key="1">
    <citation type="submission" date="2024-12" db="EMBL/GenBank/DDBJ databases">
        <title>Comparative genomics and development of molecular markers within Purpureocillium lilacinum and among Purpureocillium species.</title>
        <authorList>
            <person name="Yeh Z.-Y."/>
            <person name="Ni N.-T."/>
            <person name="Lo P.-H."/>
            <person name="Mushyakhwo K."/>
            <person name="Lin C.-F."/>
            <person name="Nai Y.-S."/>
        </authorList>
    </citation>
    <scope>NUCLEOTIDE SEQUENCE</scope>
    <source>
        <strain evidence="1">NCHU-NPUST-175</strain>
    </source>
</reference>
<name>A0ACC4DZB7_PURLI</name>
<proteinExistence type="predicted"/>
<dbReference type="Proteomes" id="UP001638806">
    <property type="component" value="Unassembled WGS sequence"/>
</dbReference>
<organism evidence="1 2">
    <name type="scientific">Purpureocillium lilacinum</name>
    <name type="common">Paecilomyces lilacinus</name>
    <dbReference type="NCBI Taxonomy" id="33203"/>
    <lineage>
        <taxon>Eukaryota</taxon>
        <taxon>Fungi</taxon>
        <taxon>Dikarya</taxon>
        <taxon>Ascomycota</taxon>
        <taxon>Pezizomycotina</taxon>
        <taxon>Sordariomycetes</taxon>
        <taxon>Hypocreomycetidae</taxon>
        <taxon>Hypocreales</taxon>
        <taxon>Ophiocordycipitaceae</taxon>
        <taxon>Purpureocillium</taxon>
    </lineage>
</organism>
<protein>
    <submittedName>
        <fullName evidence="1">Uncharacterized protein</fullName>
    </submittedName>
</protein>
<sequence>MTDRLSSTSMASGDEGFGTGQPGVTNLFGERKGLAYARFTSGVMSVPRLYDSTWDDGFGIGPSGVLSWRASALKEAVVVGRPTLASCQLVRSLHYRSTGVLRCPPAGSKSGLE</sequence>
<keyword evidence="2" id="KW-1185">Reference proteome</keyword>
<evidence type="ECO:0000313" key="1">
    <source>
        <dbReference type="EMBL" id="KAL3961262.1"/>
    </source>
</evidence>